<dbReference type="OrthoDB" id="9809746at2"/>
<dbReference type="GO" id="GO:0016209">
    <property type="term" value="F:antioxidant activity"/>
    <property type="evidence" value="ECO:0007669"/>
    <property type="project" value="InterPro"/>
</dbReference>
<dbReference type="Gene3D" id="3.40.30.10">
    <property type="entry name" value="Glutaredoxin"/>
    <property type="match status" value="2"/>
</dbReference>
<evidence type="ECO:0000259" key="3">
    <source>
        <dbReference type="PROSITE" id="PS51352"/>
    </source>
</evidence>
<accession>A0A517YAY2</accession>
<dbReference type="InterPro" id="IPR036249">
    <property type="entry name" value="Thioredoxin-like_sf"/>
</dbReference>
<dbReference type="InterPro" id="IPR013766">
    <property type="entry name" value="Thioredoxin_domain"/>
</dbReference>
<dbReference type="PANTHER" id="PTHR43640:SF1">
    <property type="entry name" value="THIOREDOXIN-DEPENDENT PEROXIREDOXIN"/>
    <property type="match status" value="1"/>
</dbReference>
<dbReference type="AlphaFoldDB" id="A0A517YAY2"/>
<feature type="domain" description="Thioredoxin" evidence="3">
    <location>
        <begin position="29"/>
        <end position="191"/>
    </location>
</feature>
<dbReference type="Proteomes" id="UP000315017">
    <property type="component" value="Chromosome"/>
</dbReference>
<dbReference type="PANTHER" id="PTHR43640">
    <property type="entry name" value="OS07G0260300 PROTEIN"/>
    <property type="match status" value="1"/>
</dbReference>
<dbReference type="SUPFAM" id="SSF52833">
    <property type="entry name" value="Thioredoxin-like"/>
    <property type="match status" value="2"/>
</dbReference>
<feature type="domain" description="Thioredoxin" evidence="3">
    <location>
        <begin position="219"/>
        <end position="368"/>
    </location>
</feature>
<dbReference type="EMBL" id="CP036274">
    <property type="protein sequence ID" value="QDU27405.1"/>
    <property type="molecule type" value="Genomic_DNA"/>
</dbReference>
<dbReference type="Pfam" id="PF00578">
    <property type="entry name" value="AhpC-TSA"/>
    <property type="match status" value="2"/>
</dbReference>
<evidence type="ECO:0000313" key="4">
    <source>
        <dbReference type="EMBL" id="QDU27405.1"/>
    </source>
</evidence>
<dbReference type="InterPro" id="IPR000866">
    <property type="entry name" value="AhpC/TSA"/>
</dbReference>
<sequence length="375" mass="41963" precursor="true">MRAMFLLGAFLASFLAIYSSAIAEEVTTLEIGAAAPNFKLPGVDDQEYTLKSFADAKLLLVVFTCNHCPTAQAYEDRIIKLHADYEGRGVKLIAISPNDDLAVRLDELGYSDVGDSLADMKVRAKERDFKFPYLYDGETQAASRAFGVVATPQVFLFDAERKLRYVGRIDNSDVKEVTSHDCRNALEALLAGKPVPVEKTRTFGCSTKWAEKRVEAQASIDKWNQEPVTLKNLDEATLAKLVKNEANEYLLINVWASWCGPCVKELPEFVTINRMYRHRKLKLITITLDGEEQRADALKLLQEKHVAAENYFSLINEKDRLADLVDAKWQGPLPHTILIGPGGKLLYRKNGPIDPLAVRRAIVDQLGRTYASRGK</sequence>
<keyword evidence="5" id="KW-1185">Reference proteome</keyword>
<dbReference type="InterPro" id="IPR047262">
    <property type="entry name" value="PRX-like1"/>
</dbReference>
<dbReference type="InterPro" id="IPR017937">
    <property type="entry name" value="Thioredoxin_CS"/>
</dbReference>
<dbReference type="CDD" id="cd02966">
    <property type="entry name" value="TlpA_like_family"/>
    <property type="match status" value="1"/>
</dbReference>
<evidence type="ECO:0000256" key="2">
    <source>
        <dbReference type="SAM" id="SignalP"/>
    </source>
</evidence>
<proteinExistence type="predicted"/>
<name>A0A517YAY2_9BACT</name>
<feature type="signal peptide" evidence="2">
    <location>
        <begin position="1"/>
        <end position="23"/>
    </location>
</feature>
<protein>
    <submittedName>
        <fullName evidence="4">Thiol-disulfide oxidoreductase</fullName>
    </submittedName>
</protein>
<gene>
    <name evidence="4" type="ORF">ETAA8_24920</name>
</gene>
<dbReference type="PROSITE" id="PS51352">
    <property type="entry name" value="THIOREDOXIN_2"/>
    <property type="match status" value="2"/>
</dbReference>
<organism evidence="4 5">
    <name type="scientific">Anatilimnocola aggregata</name>
    <dbReference type="NCBI Taxonomy" id="2528021"/>
    <lineage>
        <taxon>Bacteria</taxon>
        <taxon>Pseudomonadati</taxon>
        <taxon>Planctomycetota</taxon>
        <taxon>Planctomycetia</taxon>
        <taxon>Pirellulales</taxon>
        <taxon>Pirellulaceae</taxon>
        <taxon>Anatilimnocola</taxon>
    </lineage>
</organism>
<dbReference type="CDD" id="cd02969">
    <property type="entry name" value="PRX_like1"/>
    <property type="match status" value="1"/>
</dbReference>
<feature type="chain" id="PRO_5021730450" evidence="2">
    <location>
        <begin position="24"/>
        <end position="375"/>
    </location>
</feature>
<dbReference type="RefSeq" id="WP_145088247.1">
    <property type="nucleotide sequence ID" value="NZ_CP036274.1"/>
</dbReference>
<evidence type="ECO:0000256" key="1">
    <source>
        <dbReference type="ARBA" id="ARBA00023284"/>
    </source>
</evidence>
<keyword evidence="1" id="KW-0676">Redox-active center</keyword>
<dbReference type="PROSITE" id="PS00194">
    <property type="entry name" value="THIOREDOXIN_1"/>
    <property type="match status" value="1"/>
</dbReference>
<reference evidence="4 5" key="1">
    <citation type="submission" date="2019-02" db="EMBL/GenBank/DDBJ databases">
        <title>Deep-cultivation of Planctomycetes and their phenomic and genomic characterization uncovers novel biology.</title>
        <authorList>
            <person name="Wiegand S."/>
            <person name="Jogler M."/>
            <person name="Boedeker C."/>
            <person name="Pinto D."/>
            <person name="Vollmers J."/>
            <person name="Rivas-Marin E."/>
            <person name="Kohn T."/>
            <person name="Peeters S.H."/>
            <person name="Heuer A."/>
            <person name="Rast P."/>
            <person name="Oberbeckmann S."/>
            <person name="Bunk B."/>
            <person name="Jeske O."/>
            <person name="Meyerdierks A."/>
            <person name="Storesund J.E."/>
            <person name="Kallscheuer N."/>
            <person name="Luecker S."/>
            <person name="Lage O.M."/>
            <person name="Pohl T."/>
            <person name="Merkel B.J."/>
            <person name="Hornburger P."/>
            <person name="Mueller R.-W."/>
            <person name="Bruemmer F."/>
            <person name="Labrenz M."/>
            <person name="Spormann A.M."/>
            <person name="Op den Camp H."/>
            <person name="Overmann J."/>
            <person name="Amann R."/>
            <person name="Jetten M.S.M."/>
            <person name="Mascher T."/>
            <person name="Medema M.H."/>
            <person name="Devos D.P."/>
            <person name="Kaster A.-K."/>
            <person name="Ovreas L."/>
            <person name="Rohde M."/>
            <person name="Galperin M.Y."/>
            <person name="Jogler C."/>
        </authorList>
    </citation>
    <scope>NUCLEOTIDE SEQUENCE [LARGE SCALE GENOMIC DNA]</scope>
    <source>
        <strain evidence="4 5">ETA_A8</strain>
    </source>
</reference>
<evidence type="ECO:0000313" key="5">
    <source>
        <dbReference type="Proteomes" id="UP000315017"/>
    </source>
</evidence>
<dbReference type="GO" id="GO:0016491">
    <property type="term" value="F:oxidoreductase activity"/>
    <property type="evidence" value="ECO:0007669"/>
    <property type="project" value="InterPro"/>
</dbReference>
<keyword evidence="2" id="KW-0732">Signal</keyword>
<dbReference type="KEGG" id="aagg:ETAA8_24920"/>